<evidence type="ECO:0000256" key="1">
    <source>
        <dbReference type="ARBA" id="ARBA00023136"/>
    </source>
</evidence>
<dbReference type="GO" id="GO:0016020">
    <property type="term" value="C:membrane"/>
    <property type="evidence" value="ECO:0007669"/>
    <property type="project" value="InterPro"/>
</dbReference>
<reference evidence="5" key="2">
    <citation type="submission" date="2020-02" db="EMBL/GenBank/DDBJ databases">
        <authorList>
            <person name="Studholme D.J."/>
        </authorList>
    </citation>
    <scope>NUCLEOTIDE SEQUENCE</scope>
    <source>
        <strain evidence="5">00238/432</strain>
    </source>
</reference>
<feature type="transmembrane region" description="Helical" evidence="2">
    <location>
        <begin position="262"/>
        <end position="281"/>
    </location>
</feature>
<evidence type="ECO:0000256" key="2">
    <source>
        <dbReference type="SAM" id="Phobius"/>
    </source>
</evidence>
<feature type="domain" description="Spore germination protein N-terminal" evidence="4">
    <location>
        <begin position="328"/>
        <end position="473"/>
    </location>
</feature>
<sequence>MMGESPTQIIIVYCSGMVDSKSIYDIILPELARTYETTQFVRTSDIEKSISLQWNRMDLQDPALGTDLMSLRVFEGHLLICIPSLQSMWSMDISNIPTRSPDESTTEVSIRGARDGFIERLSVNIALIRTRLRTAELACNIELMGSRSVTKVALMYIKNIANPELIDDVKDRLRKIDTERVMTANELEELLSPSKITLFPVTHYTGRPDFAAECLLNGRFILIVDGNPSAIIGPVNLFLLLKSPEDASFPFLPVNVGRMLRFIGLLVTIFLPGFYIALTSFHMDQLPFPLVATISVGRMGLPMESGVEMFLIMLLMELFREAGSMDFASVAKSESSAKTAETPPVWVGHASGKTLNLAVNELFRSSQLHIAWGHVTAIVMAESILTSKHIKEVFDMLGRFPESRYTTWVYGTRDPLENILSATSIFNMSPLDSILHNPLPSFLEESLFPPVLSFKLIATHNDASTTTYLPCIAMNKEHWSQNKKNHELFIIDGAFFERTGDDFEYLPHNKLSGYHWLLKDMRRAPLIIENEGTTYGVLSVGLPNIKIVPVVRGNEVRFNIDAKYLTALYEYLTPISYDDMVQFSEKTLRDQILQTYRAGLQKGVDIYGLQEKLYRKNPSLWRKLSNDGSKMILTEDSIQKLNIHITIPYTGKFRRKV</sequence>
<dbReference type="Proteomes" id="UP000702964">
    <property type="component" value="Unassembled WGS sequence"/>
</dbReference>
<organism evidence="5 6">
    <name type="scientific">Phytophthora kernoviae 00238/432</name>
    <dbReference type="NCBI Taxonomy" id="1284355"/>
    <lineage>
        <taxon>Eukaryota</taxon>
        <taxon>Sar</taxon>
        <taxon>Stramenopiles</taxon>
        <taxon>Oomycota</taxon>
        <taxon>Peronosporomycetes</taxon>
        <taxon>Peronosporales</taxon>
        <taxon>Peronosporaceae</taxon>
        <taxon>Phytophthora</taxon>
    </lineage>
</organism>
<dbReference type="InterPro" id="IPR004995">
    <property type="entry name" value="Spore_Ger"/>
</dbReference>
<comment type="caution">
    <text evidence="5">The sequence shown here is derived from an EMBL/GenBank/DDBJ whole genome shotgun (WGS) entry which is preliminary data.</text>
</comment>
<accession>A0A8J4WAI1</accession>
<evidence type="ECO:0000259" key="3">
    <source>
        <dbReference type="Pfam" id="PF05504"/>
    </source>
</evidence>
<keyword evidence="2" id="KW-1133">Transmembrane helix</keyword>
<dbReference type="InterPro" id="IPR038501">
    <property type="entry name" value="Spore_GerAC_C_sf"/>
</dbReference>
<feature type="domain" description="Spore germination GerAC-like C-terminal" evidence="3">
    <location>
        <begin position="504"/>
        <end position="627"/>
    </location>
</feature>
<feature type="transmembrane region" description="Helical" evidence="2">
    <location>
        <begin position="301"/>
        <end position="319"/>
    </location>
</feature>
<evidence type="ECO:0000313" key="5">
    <source>
        <dbReference type="EMBL" id="KAF4324593.1"/>
    </source>
</evidence>
<dbReference type="Pfam" id="PF03323">
    <property type="entry name" value="GerA"/>
    <property type="match status" value="1"/>
</dbReference>
<dbReference type="InterPro" id="IPR057336">
    <property type="entry name" value="GerAC_N"/>
</dbReference>
<dbReference type="Gene3D" id="3.30.300.210">
    <property type="entry name" value="Nutrient germinant receptor protein C, domain 3"/>
    <property type="match status" value="1"/>
</dbReference>
<dbReference type="PANTHER" id="PTHR22550:SF5">
    <property type="entry name" value="LEUCINE ZIPPER PROTEIN 4"/>
    <property type="match status" value="1"/>
</dbReference>
<dbReference type="Pfam" id="PF25198">
    <property type="entry name" value="Spore_GerAC_N"/>
    <property type="match status" value="1"/>
</dbReference>
<reference evidence="5" key="1">
    <citation type="journal article" date="2015" name="Genom Data">
        <title>Draft genome sequences of Phytophthora kernoviae and Phytophthora ramorum lineage EU2 from Scotland.</title>
        <authorList>
            <person name="Sambles C."/>
            <person name="Schlenzig A."/>
            <person name="O'Neill P."/>
            <person name="Grant M."/>
            <person name="Studholme D.J."/>
        </authorList>
    </citation>
    <scope>NUCLEOTIDE SEQUENCE</scope>
    <source>
        <strain evidence="5">00238/432</strain>
    </source>
</reference>
<dbReference type="GO" id="GO:0009847">
    <property type="term" value="P:spore germination"/>
    <property type="evidence" value="ECO:0007669"/>
    <property type="project" value="InterPro"/>
</dbReference>
<protein>
    <submittedName>
        <fullName evidence="5">Uncharacterized protein</fullName>
    </submittedName>
</protein>
<evidence type="ECO:0000313" key="6">
    <source>
        <dbReference type="Proteomes" id="UP000702964"/>
    </source>
</evidence>
<keyword evidence="2" id="KW-0812">Transmembrane</keyword>
<dbReference type="Pfam" id="PF05504">
    <property type="entry name" value="Spore_GerAC"/>
    <property type="match status" value="1"/>
</dbReference>
<keyword evidence="1 2" id="KW-0472">Membrane</keyword>
<proteinExistence type="predicted"/>
<name>A0A8J4WAI1_9STRA</name>
<dbReference type="PANTHER" id="PTHR22550">
    <property type="entry name" value="SPORE GERMINATION PROTEIN"/>
    <property type="match status" value="1"/>
</dbReference>
<dbReference type="InterPro" id="IPR050768">
    <property type="entry name" value="UPF0353/GerABKA_families"/>
</dbReference>
<gene>
    <name evidence="5" type="ORF">G195_002038</name>
</gene>
<dbReference type="EMBL" id="AOFI03000016">
    <property type="protein sequence ID" value="KAF4324593.1"/>
    <property type="molecule type" value="Genomic_DNA"/>
</dbReference>
<evidence type="ECO:0000259" key="4">
    <source>
        <dbReference type="Pfam" id="PF25198"/>
    </source>
</evidence>
<dbReference type="AlphaFoldDB" id="A0A8J4WAI1"/>
<dbReference type="InterPro" id="IPR046953">
    <property type="entry name" value="Spore_GerAC-like_C"/>
</dbReference>